<feature type="non-terminal residue" evidence="2">
    <location>
        <position position="1"/>
    </location>
</feature>
<keyword evidence="3" id="KW-1185">Reference proteome</keyword>
<feature type="region of interest" description="Disordered" evidence="1">
    <location>
        <begin position="1487"/>
        <end position="1517"/>
    </location>
</feature>
<accession>A0A9K3GHY3</accession>
<feature type="compositionally biased region" description="Polar residues" evidence="1">
    <location>
        <begin position="1394"/>
        <end position="1404"/>
    </location>
</feature>
<evidence type="ECO:0000313" key="2">
    <source>
        <dbReference type="EMBL" id="GIQ84539.1"/>
    </source>
</evidence>
<name>A0A9K3GHY3_9EUKA</name>
<dbReference type="Proteomes" id="UP000265618">
    <property type="component" value="Unassembled WGS sequence"/>
</dbReference>
<protein>
    <recommendedName>
        <fullName evidence="4">PARP</fullName>
    </recommendedName>
</protein>
<proteinExistence type="predicted"/>
<feature type="region of interest" description="Disordered" evidence="1">
    <location>
        <begin position="1642"/>
        <end position="1673"/>
    </location>
</feature>
<comment type="caution">
    <text evidence="2">The sequence shown here is derived from an EMBL/GenBank/DDBJ whole genome shotgun (WGS) entry which is preliminary data.</text>
</comment>
<feature type="compositionally biased region" description="Low complexity" evidence="1">
    <location>
        <begin position="1440"/>
        <end position="1458"/>
    </location>
</feature>
<gene>
    <name evidence="2" type="ORF">KIPB_006049</name>
</gene>
<feature type="region of interest" description="Disordered" evidence="1">
    <location>
        <begin position="1355"/>
        <end position="1474"/>
    </location>
</feature>
<evidence type="ECO:0000313" key="3">
    <source>
        <dbReference type="Proteomes" id="UP000265618"/>
    </source>
</evidence>
<dbReference type="EMBL" id="BDIP01001505">
    <property type="protein sequence ID" value="GIQ84539.1"/>
    <property type="molecule type" value="Genomic_DNA"/>
</dbReference>
<evidence type="ECO:0000256" key="1">
    <source>
        <dbReference type="SAM" id="MobiDB-lite"/>
    </source>
</evidence>
<reference evidence="2 3" key="1">
    <citation type="journal article" date="2018" name="PLoS ONE">
        <title>The draft genome of Kipferlia bialata reveals reductive genome evolution in fornicate parasites.</title>
        <authorList>
            <person name="Tanifuji G."/>
            <person name="Takabayashi S."/>
            <person name="Kume K."/>
            <person name="Takagi M."/>
            <person name="Nakayama T."/>
            <person name="Kamikawa R."/>
            <person name="Inagaki Y."/>
            <person name="Hashimoto T."/>
        </authorList>
    </citation>
    <scope>NUCLEOTIDE SEQUENCE [LARGE SCALE GENOMIC DNA]</scope>
    <source>
        <strain evidence="2">NY0173</strain>
    </source>
</reference>
<sequence>WIRAQDIDFAEGEMDVITINGEGTNPNWLLGENDTESVTDFTIPPSSLYNQSTADMRLEATVGTWSTNVKEVHVEVIVLNLSYVPYDNAISLVRSPAEGYWRPGSDVTLTSVGLLPPYIPTADMPWQEGGVMLYEVPVWVVEREYEGQKAWVTPEFAGKPIGCNSSPPARSLVLSSECFAAGDIFKGTVALRNPADGVTLASAVDYIFETAEGGGSLNGLSTGASCGVLYSLHFLQLDGTDSLVDGPTTYDYYHYTAAIDSPGDCAIQGVFTWGLTAGDGDVAFDATFSLPDGLVFSDICSVTDTAGTSFTVTCDTSGLSVDTRFFRVESKVRYTQGAPEFSGTDVRHSVVFSAHAAYDQPSVWDSVLFETATPVGPASMLALPHSKACETANAVFTIGDGEGGAVETDLSRFVSSGWEGETTALSVTFDSGTSQYSVSTTAVGWSGTPTYMVSLLDESVYSEAVGLSYYDPSSVYTVPAHVSPGSDITVGVAPYDHCGVFMDGMALPIALRTSAATVTPAAEGVYAAQVVYSAHTLEIPDIYVSGTVTEVGGTTFYPSSSYSASHIAVDGIVDIGSSSPLSFSLCDVSDVPIETELDVSIVWLGETYTTAVHWDSGTYSYSLPAPVDISGAGPNTLEIIIDGGSPAFVTMEVDAAVSVDPGSGVVWVYGGSDIVPLSTDNAMACNPVSYALSLLDREGTVITDDLSPSGDLTAVWDDGDTLLPRVDVSYEGLGIYQLHSSGPGPAGSHVLTMYVDDVEVKSLEITVEQQFSAAASSVTVGSAIGSGSLWHEMLVGDDVIITLTALDLCGTLYPGPYSVDIVQDGIVADTVAVPAAGYVSYTVREQGKFTIRGILDDGHQAFTGDAFVYATPFSYTDESATHFISVSESGLVGKPPIVALGTTALFSVILYSASGAILSSQLPLPVSLEWDTAEVDASSVKGRGPLEPLDSGIGGLFSTTWEATSGVYSLSVPISSDIRYAGTHSMSLYIGDQLLVTDTLTFGLEVETKTGDTVWLKGVHSGSASFLSETCGTTASTFSLLDMDRAVVTSDLSDAVSVLWDGDRTSPITAGDLSFGPDGVYTVQTVTPSAPGDHTLSVLLSSHQSDISVARHRYSVAQLLSEVNTYMELPAGRHRTARTQKTMHLVAGVLDRCGLPIPDLSVTYRVDHGDSTDVARGGALTSDGMCYGCDVAVPRGKSLVSAVVTQSYRGTEVSISHEESVQILCVPVRGLVLLLMVCGVLLPAFFYQRWRKTGLVPWASAVVVKLQTVKVTSVLLNRPNAPIGQAVPGVWARHTVPVTVRGVPHFLIPIIVSDKDQMNKFKGEVERLGTLSNIPGLVQCTGYLDAGFLTECREASESTPASKSPRGTDGLPTISERDIPPLSILSGRDKASSPRDSTSLSPLGSSDIPPLSSLSGPGKRTRTGLSARDNTSSLSPRADPSLSPLSAGGSPSFSSLSARDPRTPSSLNSRDTLDPFSLSARDKLAPFSLSARDPPSPSSLSARDRETPTGMGVKTSRKRETLADAVFKACDSVSPPSESEVAAYLFRVPRKSSTLSEYLSTPHSADDRLFVCYQLIRTILECMRRRITLSSFDDGVIHVDSVTSVVYVASHTLHLATGGDSSVLNLSVSSFTLDKAKEAASVAQGTPRKTKGVYAPRDSLASPDATLGTSDIDPTSSDIASLLSQFGAEGEALSERLLTSDNLASRRDLITGLERCMSGLQRQCACYPTTAHRLARVPKHTHTVMRVTKDWSAVRGLGFVGLKPSHADTLRGAFARVSILAINPDTLKAYLYQSQSTATVYGRTLPSQTSDLLKHMNRRLQYTQTQEAEATGDAEPPSPHHRIVAYLGCTGDVHPDRLPKTHGPMGKGIYLTTSVPAAITAAKAASALVPGSIPVVLCCEVAIGRCHTLDPEYQGHTGYRLLSHGKSPNYETRCTILKTVQDQSSFPDSTEDILYAKQSFILPYMRLEVDTRPNDVV</sequence>
<evidence type="ECO:0008006" key="4">
    <source>
        <dbReference type="Google" id="ProtNLM"/>
    </source>
</evidence>
<organism evidence="2 3">
    <name type="scientific">Kipferlia bialata</name>
    <dbReference type="NCBI Taxonomy" id="797122"/>
    <lineage>
        <taxon>Eukaryota</taxon>
        <taxon>Metamonada</taxon>
        <taxon>Carpediemonas-like organisms</taxon>
        <taxon>Kipferlia</taxon>
    </lineage>
</organism>